<dbReference type="PROSITE" id="PS00211">
    <property type="entry name" value="ABC_TRANSPORTER_1"/>
    <property type="match status" value="1"/>
</dbReference>
<accession>A0A229UP62</accession>
<reference evidence="10 11" key="1">
    <citation type="submission" date="2017-07" db="EMBL/GenBank/DDBJ databases">
        <title>Genome sequencing and assembly of Paenibacillus rigui.</title>
        <authorList>
            <person name="Mayilraj S."/>
        </authorList>
    </citation>
    <scope>NUCLEOTIDE SEQUENCE [LARGE SCALE GENOMIC DNA]</scope>
    <source>
        <strain evidence="10 11">JCM 16352</strain>
    </source>
</reference>
<keyword evidence="6 10" id="KW-0067">ATP-binding</keyword>
<evidence type="ECO:0000256" key="2">
    <source>
        <dbReference type="ARBA" id="ARBA00005417"/>
    </source>
</evidence>
<evidence type="ECO:0000256" key="5">
    <source>
        <dbReference type="ARBA" id="ARBA00022741"/>
    </source>
</evidence>
<dbReference type="SUPFAM" id="SSF52540">
    <property type="entry name" value="P-loop containing nucleoside triphosphate hydrolases"/>
    <property type="match status" value="1"/>
</dbReference>
<organism evidence="10 11">
    <name type="scientific">Paenibacillus rigui</name>
    <dbReference type="NCBI Taxonomy" id="554312"/>
    <lineage>
        <taxon>Bacteria</taxon>
        <taxon>Bacillati</taxon>
        <taxon>Bacillota</taxon>
        <taxon>Bacilli</taxon>
        <taxon>Bacillales</taxon>
        <taxon>Paenibacillaceae</taxon>
        <taxon>Paenibacillus</taxon>
    </lineage>
</organism>
<dbReference type="InterPro" id="IPR050095">
    <property type="entry name" value="ECF_ABC_transporter_ATP-bd"/>
</dbReference>
<dbReference type="GO" id="GO:0042626">
    <property type="term" value="F:ATPase-coupled transmembrane transporter activity"/>
    <property type="evidence" value="ECO:0007669"/>
    <property type="project" value="TreeGrafter"/>
</dbReference>
<evidence type="ECO:0000313" key="10">
    <source>
        <dbReference type="EMBL" id="OXM85144.1"/>
    </source>
</evidence>
<proteinExistence type="inferred from homology"/>
<dbReference type="SMART" id="SM00382">
    <property type="entry name" value="AAA"/>
    <property type="match status" value="1"/>
</dbReference>
<dbReference type="Gene3D" id="3.40.50.300">
    <property type="entry name" value="P-loop containing nucleotide triphosphate hydrolases"/>
    <property type="match status" value="1"/>
</dbReference>
<dbReference type="PROSITE" id="PS50893">
    <property type="entry name" value="ABC_TRANSPORTER_2"/>
    <property type="match status" value="1"/>
</dbReference>
<dbReference type="CDD" id="cd03225">
    <property type="entry name" value="ABC_cobalt_CbiO_domain1"/>
    <property type="match status" value="1"/>
</dbReference>
<sequence length="285" mass="31823">MSFILEARDINYSYPATDAQALRGLNLRIPSGKKIALCGHNGSGKSTFFLHAIGIHRPAAGGMLWKGEPFSYRQDDLRTLRRQVGLVFQDPEQQLILSTPYEDVSYGLRNAGVPESDISLRTAHILASMQLTSLADKPIHHLSLGQKKRVALAGVLVLAPELLLLDEPTAYLDRASEQQLLAELDRIHAQGMTVVMATHDMNLAYAWADWVLVMDRGTCVMEGTPAEVFAQEETIVSLGLELPLLLDLWQAVPERLRRDAAPPRTAEAFKRFLLEQREAWEFLNI</sequence>
<dbReference type="GO" id="GO:0016887">
    <property type="term" value="F:ATP hydrolysis activity"/>
    <property type="evidence" value="ECO:0007669"/>
    <property type="project" value="InterPro"/>
</dbReference>
<evidence type="ECO:0000313" key="11">
    <source>
        <dbReference type="Proteomes" id="UP000215509"/>
    </source>
</evidence>
<dbReference type="InterPro" id="IPR003439">
    <property type="entry name" value="ABC_transporter-like_ATP-bd"/>
</dbReference>
<dbReference type="InterPro" id="IPR003593">
    <property type="entry name" value="AAA+_ATPase"/>
</dbReference>
<keyword evidence="8" id="KW-0472">Membrane</keyword>
<dbReference type="GO" id="GO:0043190">
    <property type="term" value="C:ATP-binding cassette (ABC) transporter complex"/>
    <property type="evidence" value="ECO:0007669"/>
    <property type="project" value="TreeGrafter"/>
</dbReference>
<dbReference type="InterPro" id="IPR015856">
    <property type="entry name" value="ABC_transpr_CbiO/EcfA_su"/>
</dbReference>
<evidence type="ECO:0000256" key="1">
    <source>
        <dbReference type="ARBA" id="ARBA00004202"/>
    </source>
</evidence>
<dbReference type="Proteomes" id="UP000215509">
    <property type="component" value="Unassembled WGS sequence"/>
</dbReference>
<evidence type="ECO:0000256" key="3">
    <source>
        <dbReference type="ARBA" id="ARBA00022448"/>
    </source>
</evidence>
<evidence type="ECO:0000259" key="9">
    <source>
        <dbReference type="PROSITE" id="PS50893"/>
    </source>
</evidence>
<gene>
    <name evidence="10" type="ORF">CF651_16180</name>
</gene>
<dbReference type="FunFam" id="3.40.50.300:FF:000224">
    <property type="entry name" value="Energy-coupling factor transporter ATP-binding protein EcfA"/>
    <property type="match status" value="1"/>
</dbReference>
<dbReference type="Pfam" id="PF00005">
    <property type="entry name" value="ABC_tran"/>
    <property type="match status" value="1"/>
</dbReference>
<name>A0A229UP62_9BACL</name>
<keyword evidence="3" id="KW-0813">Transport</keyword>
<dbReference type="PANTHER" id="PTHR43553">
    <property type="entry name" value="HEAVY METAL TRANSPORTER"/>
    <property type="match status" value="1"/>
</dbReference>
<evidence type="ECO:0000256" key="8">
    <source>
        <dbReference type="ARBA" id="ARBA00023136"/>
    </source>
</evidence>
<feature type="domain" description="ABC transporter" evidence="9">
    <location>
        <begin position="5"/>
        <end position="241"/>
    </location>
</feature>
<evidence type="ECO:0000256" key="4">
    <source>
        <dbReference type="ARBA" id="ARBA00022475"/>
    </source>
</evidence>
<dbReference type="EMBL" id="NMQW01000023">
    <property type="protein sequence ID" value="OXM85144.1"/>
    <property type="molecule type" value="Genomic_DNA"/>
</dbReference>
<keyword evidence="5" id="KW-0547">Nucleotide-binding</keyword>
<dbReference type="InterPro" id="IPR027417">
    <property type="entry name" value="P-loop_NTPase"/>
</dbReference>
<dbReference type="RefSeq" id="WP_094015907.1">
    <property type="nucleotide sequence ID" value="NZ_NMQW01000023.1"/>
</dbReference>
<comment type="caution">
    <text evidence="10">The sequence shown here is derived from an EMBL/GenBank/DDBJ whole genome shotgun (WGS) entry which is preliminary data.</text>
</comment>
<dbReference type="OrthoDB" id="9784332at2"/>
<protein>
    <submittedName>
        <fullName evidence="10">Cobalt ABC transporter ATP-binding protein</fullName>
    </submittedName>
</protein>
<evidence type="ECO:0000256" key="7">
    <source>
        <dbReference type="ARBA" id="ARBA00022967"/>
    </source>
</evidence>
<dbReference type="InterPro" id="IPR017871">
    <property type="entry name" value="ABC_transporter-like_CS"/>
</dbReference>
<keyword evidence="11" id="KW-1185">Reference proteome</keyword>
<keyword evidence="7" id="KW-1278">Translocase</keyword>
<dbReference type="GO" id="GO:0015087">
    <property type="term" value="F:cobalt ion transmembrane transporter activity"/>
    <property type="evidence" value="ECO:0007669"/>
    <property type="project" value="UniProtKB-ARBA"/>
</dbReference>
<evidence type="ECO:0000256" key="6">
    <source>
        <dbReference type="ARBA" id="ARBA00022840"/>
    </source>
</evidence>
<keyword evidence="4" id="KW-1003">Cell membrane</keyword>
<comment type="subcellular location">
    <subcellularLocation>
        <location evidence="1">Cell membrane</location>
        <topology evidence="1">Peripheral membrane protein</topology>
    </subcellularLocation>
</comment>
<comment type="similarity">
    <text evidence="2">Belongs to the ABC transporter superfamily.</text>
</comment>
<dbReference type="PANTHER" id="PTHR43553:SF24">
    <property type="entry name" value="ENERGY-COUPLING FACTOR TRANSPORTER ATP-BINDING PROTEIN ECFA1"/>
    <property type="match status" value="1"/>
</dbReference>
<dbReference type="GO" id="GO:0005524">
    <property type="term" value="F:ATP binding"/>
    <property type="evidence" value="ECO:0007669"/>
    <property type="project" value="UniProtKB-KW"/>
</dbReference>
<dbReference type="AlphaFoldDB" id="A0A229UP62"/>